<keyword evidence="4 13" id="KW-0808">Transferase</keyword>
<dbReference type="EC" id="2.7.7.6" evidence="13"/>
<dbReference type="FunFam" id="3.90.1110.10:FF:000007">
    <property type="entry name" value="DNA-directed RNA polymerase subunit beta"/>
    <property type="match status" value="1"/>
</dbReference>
<dbReference type="SUPFAM" id="SSF64484">
    <property type="entry name" value="beta and beta-prime subunits of DNA dependent RNA-polymerase"/>
    <property type="match status" value="1"/>
</dbReference>
<dbReference type="STRING" id="1081109.A0A167XVV1"/>
<accession>A0A167XVV1</accession>
<evidence type="ECO:0000256" key="9">
    <source>
        <dbReference type="ARBA" id="ARBA00023163"/>
    </source>
</evidence>
<comment type="catalytic activity">
    <reaction evidence="11">
        <text>RNA(n) + a ribonucleoside 5'-triphosphate = RNA(n+1) + diphosphate</text>
        <dbReference type="Rhea" id="RHEA:21248"/>
        <dbReference type="Rhea" id="RHEA-COMP:14527"/>
        <dbReference type="Rhea" id="RHEA-COMP:17342"/>
        <dbReference type="ChEBI" id="CHEBI:33019"/>
        <dbReference type="ChEBI" id="CHEBI:61557"/>
        <dbReference type="ChEBI" id="CHEBI:140395"/>
        <dbReference type="EC" id="2.7.7.6"/>
    </reaction>
    <physiologicalReaction direction="left-to-right" evidence="11">
        <dbReference type="Rhea" id="RHEA:21249"/>
    </physiologicalReaction>
</comment>
<dbReference type="Pfam" id="PF04560">
    <property type="entry name" value="RNA_pol_Rpb2_7"/>
    <property type="match status" value="1"/>
</dbReference>
<feature type="domain" description="RNA polymerase Rpb2" evidence="18">
    <location>
        <begin position="489"/>
        <end position="554"/>
    </location>
</feature>
<evidence type="ECO:0000259" key="14">
    <source>
        <dbReference type="Pfam" id="PF00562"/>
    </source>
</evidence>
<keyword evidence="10" id="KW-0539">Nucleus</keyword>
<dbReference type="InterPro" id="IPR007120">
    <property type="entry name" value="DNA-dir_RNAP_su2_dom"/>
</dbReference>
<feature type="domain" description="RNA polymerase Rpb2" evidence="15">
    <location>
        <begin position="1079"/>
        <end position="1173"/>
    </location>
</feature>
<keyword evidence="9 13" id="KW-0804">Transcription</keyword>
<evidence type="ECO:0000256" key="1">
    <source>
        <dbReference type="ARBA" id="ARBA00004604"/>
    </source>
</evidence>
<sequence>MSPSATNTEWDHEFHTLRRQDLFQNPPKDRTAYPALQLAVNPHIESFNGIFRSDSKKGLLAHGMVDIGTKTFLDGDERAGPEGKNALNIRIKDVTLQKPQIPASNKNAQNREILPAECRERHVTYRGRLSATFEYNINGGDSIEFVRELGQVPVMIKSNRCHLEDNSPELLVERKEESEELGGYFIVNGNEKIIRLLQVNKRNFPMAINRPSFQNRGVGYSTFGIIVRSVRPDETSQTNVLHYLNDGNVTFRFSWRKNEYLIPVVMILKALTETNDRAIFEGLVGPLGSKATENTFLTDRIELLLRTYKTYGLYTKSQTRTYLGEKFRIVLGVPETMSNYDVGTEFLRRIVLVHLGNVHVTEEQDDDKFQMLLFMVRKLYALAAGECAVDNPDALQNQEILLGGFLYSQILKERLDEFLGTGLRLSLREYLRRYPTVSFTSPEFQKEFPAGIFRKANENIGNALEYFLSTGNLQSPSGLDLQQTAGFTVVAEKLNFLRFISHFRMVHRGAFFAQLKTTAVRKLLPESWGFMCPVHTPDGSPCGLLNHLAHTCKIMTDIVDVSKIPLLVKELGAIDTSSALTDENVVIMLDGKILGWCTPKESLRIADCLRYWKVEGSHGVPLELEIGYVPPSRAGSYPGVYMSSTPSRMVRPVKYLPLRKEDFVGPYEQPYMSIAVVPEEIDSGSSTHVEFAPTNMLSILANMTPFSDFNQSPRNMYQCQMGKQTMGTPGAAIRYRTDNKAYRIQTGQTPIVRAPLHNTYGFDNFPNGMNAVVAVISYTGYDMDDAMILNKSAHERGFGHGTIYKTKKITLKEDTRTRAAKNVTKAFGFAPHSYVSAQYQAMLDDDGLPHVGRLIQDGDVICAWHTVTPDYNGNLVNLDGITHYEKYKDSETGFVEEVRLIGADTGNEPLQTISVKFRVPRSPVIGDKFSSRHGQKGVASQKWPAVDMPFSESGIQPDVIINPHAFPSRMTIGMFVESLAGKAGALHGLAQDSTPFKFSEQDTAAEYFGHQLMKAGYNYHGNEPMYSGITGEELGADIYIGVVYYQRLRHMVNDKFQVRTTGPIVPTTGQPIKGRKRGGGIRVGEMERDALLAHGTAFLLQDRLLNCSDYTKSWICRRCGSFLSVQPTVSQFAAPSKRRAPTMVRCRNCATRLDDTQGIDLTEIQGEIWEDGQGNCWVGGEHTTQVVVPGALKYLDVELAAMGVKLKYRISKGDEPRKGPMRPIAAPAAIKLQS</sequence>
<dbReference type="Pfam" id="PF04563">
    <property type="entry name" value="RNA_pol_Rpb2_1"/>
    <property type="match status" value="1"/>
</dbReference>
<dbReference type="GO" id="GO:0005736">
    <property type="term" value="C:RNA polymerase I complex"/>
    <property type="evidence" value="ECO:0007669"/>
    <property type="project" value="EnsemblFungi"/>
</dbReference>
<dbReference type="Gene3D" id="3.90.1800.10">
    <property type="entry name" value="RNA polymerase alpha subunit dimerisation domain"/>
    <property type="match status" value="1"/>
</dbReference>
<dbReference type="InterPro" id="IPR009674">
    <property type="entry name" value="Rpa2_dom_4"/>
</dbReference>
<evidence type="ECO:0000256" key="6">
    <source>
        <dbReference type="ARBA" id="ARBA00022723"/>
    </source>
</evidence>
<proteinExistence type="inferred from homology"/>
<feature type="domain" description="RNA polymerase Rpb2" evidence="16">
    <location>
        <begin position="202"/>
        <end position="400"/>
    </location>
</feature>
<evidence type="ECO:0000259" key="19">
    <source>
        <dbReference type="Pfam" id="PF06883"/>
    </source>
</evidence>
<dbReference type="Gene3D" id="3.90.1110.10">
    <property type="entry name" value="RNA polymerase Rpb2, domain 2"/>
    <property type="match status" value="1"/>
</dbReference>
<dbReference type="GO" id="GO:0006362">
    <property type="term" value="P:transcription elongation by RNA polymerase I"/>
    <property type="evidence" value="ECO:0007669"/>
    <property type="project" value="EnsemblFungi"/>
</dbReference>
<protein>
    <recommendedName>
        <fullName evidence="13">DNA-directed RNA polymerase subunit beta</fullName>
        <ecNumber evidence="13">2.7.7.6</ecNumber>
    </recommendedName>
</protein>
<evidence type="ECO:0000313" key="20">
    <source>
        <dbReference type="EMBL" id="KZZ90534.1"/>
    </source>
</evidence>
<evidence type="ECO:0000256" key="7">
    <source>
        <dbReference type="ARBA" id="ARBA00022771"/>
    </source>
</evidence>
<evidence type="ECO:0000313" key="21">
    <source>
        <dbReference type="Proteomes" id="UP000078544"/>
    </source>
</evidence>
<dbReference type="PROSITE" id="PS01166">
    <property type="entry name" value="RNA_POL_BETA"/>
    <property type="match status" value="1"/>
</dbReference>
<dbReference type="InterPro" id="IPR007121">
    <property type="entry name" value="RNA_pol_bsu_CS"/>
</dbReference>
<name>A0A167XVV1_9HYPO</name>
<dbReference type="GO" id="GO:0032549">
    <property type="term" value="F:ribonucleoside binding"/>
    <property type="evidence" value="ECO:0007669"/>
    <property type="project" value="InterPro"/>
</dbReference>
<keyword evidence="3 13" id="KW-0240">DNA-directed RNA polymerase</keyword>
<dbReference type="InterPro" id="IPR037033">
    <property type="entry name" value="DNA-dir_RNAP_su2_hyb_sf"/>
</dbReference>
<keyword evidence="7" id="KW-0863">Zinc-finger</keyword>
<dbReference type="InterPro" id="IPR015712">
    <property type="entry name" value="DNA-dir_RNA_pol_su2"/>
</dbReference>
<dbReference type="GO" id="GO:0003899">
    <property type="term" value="F:DNA-directed RNA polymerase activity"/>
    <property type="evidence" value="ECO:0007669"/>
    <property type="project" value="UniProtKB-EC"/>
</dbReference>
<dbReference type="GO" id="GO:0006363">
    <property type="term" value="P:termination of RNA polymerase I transcription"/>
    <property type="evidence" value="ECO:0007669"/>
    <property type="project" value="EnsemblFungi"/>
</dbReference>
<evidence type="ECO:0000256" key="4">
    <source>
        <dbReference type="ARBA" id="ARBA00022679"/>
    </source>
</evidence>
<dbReference type="Gene3D" id="3.90.1100.10">
    <property type="match status" value="1"/>
</dbReference>
<dbReference type="InterPro" id="IPR007644">
    <property type="entry name" value="RNA_pol_bsu_protrusion"/>
</dbReference>
<dbReference type="Pfam" id="PF04565">
    <property type="entry name" value="RNA_pol_Rpb2_3"/>
    <property type="match status" value="1"/>
</dbReference>
<dbReference type="EMBL" id="AZGY01000021">
    <property type="protein sequence ID" value="KZZ90534.1"/>
    <property type="molecule type" value="Genomic_DNA"/>
</dbReference>
<dbReference type="InterPro" id="IPR007642">
    <property type="entry name" value="RNA_pol_Rpb2_2"/>
</dbReference>
<evidence type="ECO:0000256" key="12">
    <source>
        <dbReference type="RuleBase" id="RU000434"/>
    </source>
</evidence>
<evidence type="ECO:0000256" key="3">
    <source>
        <dbReference type="ARBA" id="ARBA00022478"/>
    </source>
</evidence>
<dbReference type="GO" id="GO:0006361">
    <property type="term" value="P:transcription initiation at RNA polymerase I promoter"/>
    <property type="evidence" value="ECO:0007669"/>
    <property type="project" value="EnsemblFungi"/>
</dbReference>
<dbReference type="InterPro" id="IPR007641">
    <property type="entry name" value="RNA_pol_Rpb2_7"/>
</dbReference>
<dbReference type="Gene3D" id="2.40.50.150">
    <property type="match status" value="1"/>
</dbReference>
<dbReference type="FunFam" id="3.90.1070.20:FF:000003">
    <property type="entry name" value="DNA-directed RNA polymerase subunit beta"/>
    <property type="match status" value="1"/>
</dbReference>
<feature type="domain" description="RNA polymerase beta subunit protrusion" evidence="17">
    <location>
        <begin position="40"/>
        <end position="428"/>
    </location>
</feature>
<dbReference type="CDD" id="cd00653">
    <property type="entry name" value="RNA_pol_B_RPB2"/>
    <property type="match status" value="1"/>
</dbReference>
<comment type="caution">
    <text evidence="20">The sequence shown here is derived from an EMBL/GenBank/DDBJ whole genome shotgun (WGS) entry which is preliminary data.</text>
</comment>
<comment type="function">
    <text evidence="13">DNA-dependent RNA polymerase catalyzes the transcription of DNA into RNA using the four ribonucleoside triphosphates as substrates.</text>
</comment>
<dbReference type="GO" id="GO:0003677">
    <property type="term" value="F:DNA binding"/>
    <property type="evidence" value="ECO:0007669"/>
    <property type="project" value="InterPro"/>
</dbReference>
<dbReference type="InterPro" id="IPR014724">
    <property type="entry name" value="RNA_pol_RPB2_OB-fold"/>
</dbReference>
<dbReference type="InterPro" id="IPR037034">
    <property type="entry name" value="RNA_pol_Rpb2_2_sf"/>
</dbReference>
<keyword evidence="8" id="KW-0862">Zinc</keyword>
<dbReference type="PANTHER" id="PTHR20856">
    <property type="entry name" value="DNA-DIRECTED RNA POLYMERASE I SUBUNIT 2"/>
    <property type="match status" value="1"/>
</dbReference>
<dbReference type="FunFam" id="2.40.270.10:FF:000011">
    <property type="entry name" value="DNA-directed RNA polymerase subunit beta"/>
    <property type="match status" value="1"/>
</dbReference>
<reference evidence="20 21" key="1">
    <citation type="journal article" date="2016" name="Genome Biol. Evol.">
        <title>Divergent and convergent evolution of fungal pathogenicity.</title>
        <authorList>
            <person name="Shang Y."/>
            <person name="Xiao G."/>
            <person name="Zheng P."/>
            <person name="Cen K."/>
            <person name="Zhan S."/>
            <person name="Wang C."/>
        </authorList>
    </citation>
    <scope>NUCLEOTIDE SEQUENCE [LARGE SCALE GENOMIC DNA]</scope>
    <source>
        <strain evidence="20 21">RCEF 2490</strain>
    </source>
</reference>
<dbReference type="FunFam" id="2.40.50.150:FF:000004">
    <property type="entry name" value="DNA-directed RNA polymerase subunit beta"/>
    <property type="match status" value="1"/>
</dbReference>
<dbReference type="AlphaFoldDB" id="A0A167XVV1"/>
<evidence type="ECO:0000256" key="13">
    <source>
        <dbReference type="RuleBase" id="RU363031"/>
    </source>
</evidence>
<keyword evidence="5 13" id="KW-0548">Nucleotidyltransferase</keyword>
<comment type="subcellular location">
    <subcellularLocation>
        <location evidence="1">Nucleus</location>
        <location evidence="1">Nucleolus</location>
    </subcellularLocation>
</comment>
<dbReference type="GO" id="GO:0008270">
    <property type="term" value="F:zinc ion binding"/>
    <property type="evidence" value="ECO:0007669"/>
    <property type="project" value="UniProtKB-KW"/>
</dbReference>
<evidence type="ECO:0000256" key="10">
    <source>
        <dbReference type="ARBA" id="ARBA00023242"/>
    </source>
</evidence>
<evidence type="ECO:0000259" key="17">
    <source>
        <dbReference type="Pfam" id="PF04563"/>
    </source>
</evidence>
<dbReference type="Gene3D" id="2.40.270.10">
    <property type="entry name" value="DNA-directed RNA polymerase, subunit 2, domain 6"/>
    <property type="match status" value="1"/>
</dbReference>
<keyword evidence="6" id="KW-0479">Metal-binding</keyword>
<evidence type="ECO:0000256" key="8">
    <source>
        <dbReference type="ARBA" id="ARBA00022833"/>
    </source>
</evidence>
<organism evidence="20 21">
    <name type="scientific">Moelleriella libera RCEF 2490</name>
    <dbReference type="NCBI Taxonomy" id="1081109"/>
    <lineage>
        <taxon>Eukaryota</taxon>
        <taxon>Fungi</taxon>
        <taxon>Dikarya</taxon>
        <taxon>Ascomycota</taxon>
        <taxon>Pezizomycotina</taxon>
        <taxon>Sordariomycetes</taxon>
        <taxon>Hypocreomycetidae</taxon>
        <taxon>Hypocreales</taxon>
        <taxon>Clavicipitaceae</taxon>
        <taxon>Moelleriella</taxon>
    </lineage>
</organism>
<dbReference type="OrthoDB" id="10248617at2759"/>
<keyword evidence="21" id="KW-1185">Reference proteome</keyword>
<dbReference type="Pfam" id="PF00562">
    <property type="entry name" value="RNA_pol_Rpb2_6"/>
    <property type="match status" value="1"/>
</dbReference>
<evidence type="ECO:0000259" key="15">
    <source>
        <dbReference type="Pfam" id="PF04560"/>
    </source>
</evidence>
<dbReference type="Pfam" id="PF06883">
    <property type="entry name" value="RNA_pol_Rpa2_4"/>
    <property type="match status" value="1"/>
</dbReference>
<dbReference type="InterPro" id="IPR007645">
    <property type="entry name" value="RNA_pol_Rpb2_3"/>
</dbReference>
<gene>
    <name evidence="20" type="ORF">AAL_07220</name>
</gene>
<evidence type="ECO:0000259" key="16">
    <source>
        <dbReference type="Pfam" id="PF04561"/>
    </source>
</evidence>
<dbReference type="Gene3D" id="3.90.1070.20">
    <property type="match status" value="1"/>
</dbReference>
<evidence type="ECO:0000259" key="18">
    <source>
        <dbReference type="Pfam" id="PF04565"/>
    </source>
</evidence>
<dbReference type="FunFam" id="3.90.1100.10:FF:000008">
    <property type="entry name" value="DNA-directed RNA polymerase subunit beta"/>
    <property type="match status" value="1"/>
</dbReference>
<evidence type="ECO:0000256" key="5">
    <source>
        <dbReference type="ARBA" id="ARBA00022695"/>
    </source>
</evidence>
<evidence type="ECO:0000256" key="2">
    <source>
        <dbReference type="ARBA" id="ARBA00006835"/>
    </source>
</evidence>
<comment type="similarity">
    <text evidence="2 12">Belongs to the RNA polymerase beta chain family.</text>
</comment>
<feature type="domain" description="DNA-directed RNA polymerase I subunit RPA2" evidence="19">
    <location>
        <begin position="594"/>
        <end position="651"/>
    </location>
</feature>
<dbReference type="Proteomes" id="UP000078544">
    <property type="component" value="Unassembled WGS sequence"/>
</dbReference>
<feature type="domain" description="DNA-directed RNA polymerase subunit 2 hybrid-binding" evidence="14">
    <location>
        <begin position="701"/>
        <end position="1077"/>
    </location>
</feature>
<evidence type="ECO:0000256" key="11">
    <source>
        <dbReference type="ARBA" id="ARBA00047768"/>
    </source>
</evidence>
<dbReference type="Pfam" id="PF04561">
    <property type="entry name" value="RNA_pol_Rpb2_2"/>
    <property type="match status" value="1"/>
</dbReference>